<name>A0A8J7E0V3_9CYAN</name>
<comment type="caution">
    <text evidence="1">The sequence shown here is derived from an EMBL/GenBank/DDBJ whole genome shotgun (WGS) entry which is preliminary data.</text>
</comment>
<evidence type="ECO:0000313" key="1">
    <source>
        <dbReference type="EMBL" id="MBE9117236.1"/>
    </source>
</evidence>
<reference evidence="1" key="1">
    <citation type="submission" date="2020-10" db="EMBL/GenBank/DDBJ databases">
        <authorList>
            <person name="Castelo-Branco R."/>
            <person name="Eusebio N."/>
            <person name="Adriana R."/>
            <person name="Vieira A."/>
            <person name="Brugerolle De Fraissinette N."/>
            <person name="Rezende De Castro R."/>
            <person name="Schneider M.P."/>
            <person name="Vasconcelos V."/>
            <person name="Leao P.N."/>
        </authorList>
    </citation>
    <scope>NUCLEOTIDE SEQUENCE</scope>
    <source>
        <strain evidence="1">LEGE 07157</strain>
    </source>
</reference>
<dbReference type="RefSeq" id="WP_194030324.1">
    <property type="nucleotide sequence ID" value="NZ_JADEWZ010000022.1"/>
</dbReference>
<organism evidence="1 2">
    <name type="scientific">Lusitaniella coriacea LEGE 07157</name>
    <dbReference type="NCBI Taxonomy" id="945747"/>
    <lineage>
        <taxon>Bacteria</taxon>
        <taxon>Bacillati</taxon>
        <taxon>Cyanobacteriota</taxon>
        <taxon>Cyanophyceae</taxon>
        <taxon>Spirulinales</taxon>
        <taxon>Lusitaniellaceae</taxon>
        <taxon>Lusitaniella</taxon>
    </lineage>
</organism>
<accession>A0A8J7E0V3</accession>
<keyword evidence="2" id="KW-1185">Reference proteome</keyword>
<gene>
    <name evidence="1" type="ORF">IQ249_15150</name>
</gene>
<proteinExistence type="predicted"/>
<protein>
    <submittedName>
        <fullName evidence="1">Uncharacterized protein</fullName>
    </submittedName>
</protein>
<dbReference type="EMBL" id="JADEWZ010000022">
    <property type="protein sequence ID" value="MBE9117236.1"/>
    <property type="molecule type" value="Genomic_DNA"/>
</dbReference>
<dbReference type="Proteomes" id="UP000654482">
    <property type="component" value="Unassembled WGS sequence"/>
</dbReference>
<sequence>MTICVVSGSEVTPEGLAELLEKSYFIRSDALDEDAYQQKDYFREEAYARAAELLLSKEEALKQQMEMVLEREQVHWLVPQGWRVDVTVTRSHLTVRVEKDL</sequence>
<evidence type="ECO:0000313" key="2">
    <source>
        <dbReference type="Proteomes" id="UP000654482"/>
    </source>
</evidence>
<dbReference type="AlphaFoldDB" id="A0A8J7E0V3"/>